<feature type="region of interest" description="Disordered" evidence="1">
    <location>
        <begin position="137"/>
        <end position="159"/>
    </location>
</feature>
<keyword evidence="3" id="KW-1185">Reference proteome</keyword>
<proteinExistence type="predicted"/>
<sequence length="159" mass="17904">MENMEGGANAYPEDYPFCPATPPTPDSDDSWPDFEEGVYTDDENTAPPVTCGCCREERRWLDNLQSRCGSMQAECLELATLIAAKQESKKQETRRLMKQLKKTAETMHGEFEENLTVHQQFDRLGLGMYQGYPPFIASSREEERAAEGNATTAPPPEMD</sequence>
<organism evidence="2 3">
    <name type="scientific">Trichostrongylus colubriformis</name>
    <name type="common">Black scour worm</name>
    <dbReference type="NCBI Taxonomy" id="6319"/>
    <lineage>
        <taxon>Eukaryota</taxon>
        <taxon>Metazoa</taxon>
        <taxon>Ecdysozoa</taxon>
        <taxon>Nematoda</taxon>
        <taxon>Chromadorea</taxon>
        <taxon>Rhabditida</taxon>
        <taxon>Rhabditina</taxon>
        <taxon>Rhabditomorpha</taxon>
        <taxon>Strongyloidea</taxon>
        <taxon>Trichostrongylidae</taxon>
        <taxon>Trichostrongylus</taxon>
    </lineage>
</organism>
<evidence type="ECO:0000313" key="2">
    <source>
        <dbReference type="EMBL" id="KAK5982714.1"/>
    </source>
</evidence>
<dbReference type="AlphaFoldDB" id="A0AAN8J2Z1"/>
<dbReference type="Proteomes" id="UP001331761">
    <property type="component" value="Unassembled WGS sequence"/>
</dbReference>
<dbReference type="EMBL" id="WIXE01004814">
    <property type="protein sequence ID" value="KAK5982714.1"/>
    <property type="molecule type" value="Genomic_DNA"/>
</dbReference>
<evidence type="ECO:0000256" key="1">
    <source>
        <dbReference type="SAM" id="MobiDB-lite"/>
    </source>
</evidence>
<name>A0AAN8J2Z1_TRICO</name>
<comment type="caution">
    <text evidence="2">The sequence shown here is derived from an EMBL/GenBank/DDBJ whole genome shotgun (WGS) entry which is preliminary data.</text>
</comment>
<feature type="compositionally biased region" description="Acidic residues" evidence="1">
    <location>
        <begin position="26"/>
        <end position="42"/>
    </location>
</feature>
<evidence type="ECO:0000313" key="3">
    <source>
        <dbReference type="Proteomes" id="UP001331761"/>
    </source>
</evidence>
<gene>
    <name evidence="2" type="ORF">GCK32_015303</name>
</gene>
<accession>A0AAN8J2Z1</accession>
<reference evidence="2 3" key="1">
    <citation type="submission" date="2019-10" db="EMBL/GenBank/DDBJ databases">
        <title>Assembly and Annotation for the nematode Trichostrongylus colubriformis.</title>
        <authorList>
            <person name="Martin J."/>
        </authorList>
    </citation>
    <scope>NUCLEOTIDE SEQUENCE [LARGE SCALE GENOMIC DNA]</scope>
    <source>
        <strain evidence="2">G859</strain>
        <tissue evidence="2">Whole worm</tissue>
    </source>
</reference>
<feature type="region of interest" description="Disordered" evidence="1">
    <location>
        <begin position="1"/>
        <end position="42"/>
    </location>
</feature>
<protein>
    <submittedName>
        <fullName evidence="2">Uncharacterized protein</fullName>
    </submittedName>
</protein>